<organism evidence="1 2">
    <name type="scientific">Brachionus plicatilis</name>
    <name type="common">Marine rotifer</name>
    <name type="synonym">Brachionus muelleri</name>
    <dbReference type="NCBI Taxonomy" id="10195"/>
    <lineage>
        <taxon>Eukaryota</taxon>
        <taxon>Metazoa</taxon>
        <taxon>Spiralia</taxon>
        <taxon>Gnathifera</taxon>
        <taxon>Rotifera</taxon>
        <taxon>Eurotatoria</taxon>
        <taxon>Monogononta</taxon>
        <taxon>Pseudotrocha</taxon>
        <taxon>Ploima</taxon>
        <taxon>Brachionidae</taxon>
        <taxon>Brachionus</taxon>
    </lineage>
</organism>
<comment type="caution">
    <text evidence="1">The sequence shown here is derived from an EMBL/GenBank/DDBJ whole genome shotgun (WGS) entry which is preliminary data.</text>
</comment>
<reference evidence="1 2" key="1">
    <citation type="journal article" date="2018" name="Sci. Rep.">
        <title>Genomic signatures of local adaptation to the degree of environmental predictability in rotifers.</title>
        <authorList>
            <person name="Franch-Gras L."/>
            <person name="Hahn C."/>
            <person name="Garcia-Roger E.M."/>
            <person name="Carmona M.J."/>
            <person name="Serra M."/>
            <person name="Gomez A."/>
        </authorList>
    </citation>
    <scope>NUCLEOTIDE SEQUENCE [LARGE SCALE GENOMIC DNA]</scope>
    <source>
        <strain evidence="1">HYR1</strain>
    </source>
</reference>
<evidence type="ECO:0000313" key="1">
    <source>
        <dbReference type="EMBL" id="RNA40858.1"/>
    </source>
</evidence>
<protein>
    <submittedName>
        <fullName evidence="1">Uncharacterized protein</fullName>
    </submittedName>
</protein>
<name>A0A3M7SZ42_BRAPC</name>
<proteinExistence type="predicted"/>
<evidence type="ECO:0000313" key="2">
    <source>
        <dbReference type="Proteomes" id="UP000276133"/>
    </source>
</evidence>
<dbReference type="EMBL" id="REGN01000583">
    <property type="protein sequence ID" value="RNA40858.1"/>
    <property type="molecule type" value="Genomic_DNA"/>
</dbReference>
<gene>
    <name evidence="1" type="ORF">BpHYR1_003584</name>
</gene>
<keyword evidence="2" id="KW-1185">Reference proteome</keyword>
<sequence>MYETIKKDLPKAEVVKRFTGPGYKRRSVYRWLDVIEKDKTFKRKKRSENKIRTCLSNMNPKFDYAKTVRSRPDIKRRHGEGSTLNYCETT</sequence>
<accession>A0A3M7SZ42</accession>
<dbReference type="AlphaFoldDB" id="A0A3M7SZ42"/>
<dbReference type="Proteomes" id="UP000276133">
    <property type="component" value="Unassembled WGS sequence"/>
</dbReference>